<dbReference type="Gene3D" id="3.40.50.12020">
    <property type="entry name" value="Uncharacterised protein family UPF0261, NN domain"/>
    <property type="match status" value="1"/>
</dbReference>
<dbReference type="CDD" id="cd15488">
    <property type="entry name" value="Tm-1-like"/>
    <property type="match status" value="1"/>
</dbReference>
<feature type="domain" description="UPF0261" evidence="2">
    <location>
        <begin position="187"/>
        <end position="402"/>
    </location>
</feature>
<dbReference type="OrthoDB" id="9776369at2"/>
<keyword evidence="4" id="KW-1185">Reference proteome</keyword>
<feature type="domain" description="UPF0261" evidence="1">
    <location>
        <begin position="4"/>
        <end position="176"/>
    </location>
</feature>
<evidence type="ECO:0000259" key="1">
    <source>
        <dbReference type="Pfam" id="PF06792"/>
    </source>
</evidence>
<accession>A0A2N5HSC7</accession>
<dbReference type="InterPro" id="IPR056778">
    <property type="entry name" value="UPF0261_C"/>
</dbReference>
<dbReference type="AlphaFoldDB" id="A0A2N5HSC7"/>
<name>A0A2N5HSC7_9BACI</name>
<evidence type="ECO:0000313" key="4">
    <source>
        <dbReference type="Proteomes" id="UP000234950"/>
    </source>
</evidence>
<organism evidence="3 4">
    <name type="scientific">Neobacillus cucumis</name>
    <dbReference type="NCBI Taxonomy" id="1740721"/>
    <lineage>
        <taxon>Bacteria</taxon>
        <taxon>Bacillati</taxon>
        <taxon>Bacillota</taxon>
        <taxon>Bacilli</taxon>
        <taxon>Bacillales</taxon>
        <taxon>Bacillaceae</taxon>
        <taxon>Neobacillus</taxon>
    </lineage>
</organism>
<dbReference type="Pfam" id="PF23189">
    <property type="entry name" value="UPF0261_C"/>
    <property type="match status" value="1"/>
</dbReference>
<dbReference type="InterPro" id="IPR008322">
    <property type="entry name" value="UPF0261"/>
</dbReference>
<evidence type="ECO:0000313" key="3">
    <source>
        <dbReference type="EMBL" id="PLS08422.1"/>
    </source>
</evidence>
<dbReference type="PIRSF" id="PIRSF033271">
    <property type="entry name" value="UCP033271"/>
    <property type="match status" value="1"/>
</dbReference>
<protein>
    <submittedName>
        <fullName evidence="3">Uncharacterized protein</fullName>
    </submittedName>
</protein>
<dbReference type="Gene3D" id="3.40.50.12030">
    <property type="entry name" value="Uncharacterised protein family UPF0261, NC domain"/>
    <property type="match status" value="1"/>
</dbReference>
<dbReference type="NCBIfam" id="NF002674">
    <property type="entry name" value="PRK02399.1-2"/>
    <property type="match status" value="1"/>
</dbReference>
<dbReference type="EMBL" id="PGVE01000017">
    <property type="protein sequence ID" value="PLS08422.1"/>
    <property type="molecule type" value="Genomic_DNA"/>
</dbReference>
<comment type="caution">
    <text evidence="3">The sequence shown here is derived from an EMBL/GenBank/DDBJ whole genome shotgun (WGS) entry which is preliminary data.</text>
</comment>
<gene>
    <name evidence="3" type="ORF">CVD27_03175</name>
</gene>
<dbReference type="PANTHER" id="PTHR31862">
    <property type="entry name" value="UPF0261 DOMAIN PROTEIN (AFU_ORTHOLOGUE AFUA_1G10120)"/>
    <property type="match status" value="1"/>
</dbReference>
<sequence length="410" mass="43753">MTQKVVLVGSLDTKGIEFKYIKDALEKLGIETLVVDVGVLNKPAFNPDIPSSEVAQFAGTTLEILREEKDRGKAVTAMAEGAAKAVEKLLAQGIVGGIFGMGGTAGTTVGASAMKVVPIGIPKLLLSTVASGNTRPYVGVKDVTMMYSVIDIAGVNKLSRRILSNAAYAIGGMVKGISTELEQEEEKTTIGMTMFGVTTPCVTRVREILEEKGYDILVFHATGTGGLAMEELVDAGFIKAVADITTTELADELVGGIFTAGPSRLEAAGRSGVPQVVSVGALDMVNFGPPDTVPEKFKNRKFYQHNPTTTLMRTTIEENRQLGETIAKKLNQAKSPTVVIFPKGGVSLIDQASQAFDGVEEREALYKALKENLRSDIPFIESEKNINDPSVSVLISEQLLSILREEISIS</sequence>
<evidence type="ECO:0000259" key="2">
    <source>
        <dbReference type="Pfam" id="PF23189"/>
    </source>
</evidence>
<dbReference type="InterPro" id="IPR044122">
    <property type="entry name" value="UPF0261_N"/>
</dbReference>
<dbReference type="PANTHER" id="PTHR31862:SF1">
    <property type="entry name" value="UPF0261 DOMAIN PROTEIN (AFU_ORTHOLOGUE AFUA_1G10120)"/>
    <property type="match status" value="1"/>
</dbReference>
<dbReference type="Proteomes" id="UP000234950">
    <property type="component" value="Unassembled WGS sequence"/>
</dbReference>
<dbReference type="InterPro" id="IPR051353">
    <property type="entry name" value="Tobamovirus_resist_UPF0261"/>
</dbReference>
<dbReference type="RefSeq" id="WP_101646441.1">
    <property type="nucleotide sequence ID" value="NZ_PGVE01000017.1"/>
</dbReference>
<dbReference type="Pfam" id="PF06792">
    <property type="entry name" value="UPF0261"/>
    <property type="match status" value="1"/>
</dbReference>
<proteinExistence type="predicted"/>
<reference evidence="3 4" key="1">
    <citation type="submission" date="2017-11" db="EMBL/GenBank/DDBJ databases">
        <title>Comparitive Functional Genomics of Dry Heat Resistant strains isolated from the Viking Spacecraft.</title>
        <authorList>
            <person name="Seuylemezian A."/>
            <person name="Cooper K."/>
            <person name="Vaishampayan P."/>
        </authorList>
    </citation>
    <scope>NUCLEOTIDE SEQUENCE [LARGE SCALE GENOMIC DNA]</scope>
    <source>
        <strain evidence="3 4">V32-6</strain>
    </source>
</reference>